<dbReference type="InterPro" id="IPR035969">
    <property type="entry name" value="Rab-GAP_TBC_sf"/>
</dbReference>
<dbReference type="AlphaFoldDB" id="A0A0W0FGT9"/>
<dbReference type="InterPro" id="IPR000195">
    <property type="entry name" value="Rab-GAP-TBC_dom"/>
</dbReference>
<feature type="compositionally biased region" description="Acidic residues" evidence="3">
    <location>
        <begin position="46"/>
        <end position="56"/>
    </location>
</feature>
<dbReference type="Proteomes" id="UP000054988">
    <property type="component" value="Unassembled WGS sequence"/>
</dbReference>
<evidence type="ECO:0000256" key="1">
    <source>
        <dbReference type="ARBA" id="ARBA00022468"/>
    </source>
</evidence>
<protein>
    <recommendedName>
        <fullName evidence="4">Rab-GAP TBC domain-containing protein</fullName>
    </recommendedName>
</protein>
<proteinExistence type="predicted"/>
<evidence type="ECO:0000256" key="3">
    <source>
        <dbReference type="SAM" id="MobiDB-lite"/>
    </source>
</evidence>
<evidence type="ECO:0000256" key="2">
    <source>
        <dbReference type="SAM" id="Coils"/>
    </source>
</evidence>
<dbReference type="PANTHER" id="PTHR47219:SF9">
    <property type="entry name" value="GTPASE ACTIVATING PROTEIN AND CENTROSOME-ASSOCIATED, ISOFORM B"/>
    <property type="match status" value="1"/>
</dbReference>
<dbReference type="eggNOG" id="KOG1102">
    <property type="taxonomic scope" value="Eukaryota"/>
</dbReference>
<dbReference type="Gene3D" id="1.10.10.750">
    <property type="entry name" value="Ypt/Rab-GAP domain of gyp1p, domain 1"/>
    <property type="match status" value="1"/>
</dbReference>
<dbReference type="Pfam" id="PF23436">
    <property type="entry name" value="RabGap-TBC_2"/>
    <property type="match status" value="1"/>
</dbReference>
<reference evidence="5 6" key="1">
    <citation type="submission" date="2015-12" db="EMBL/GenBank/DDBJ databases">
        <title>Draft genome sequence of Moniliophthora roreri, the causal agent of frosty pod rot of cacao.</title>
        <authorList>
            <person name="Aime M.C."/>
            <person name="Diaz-Valderrama J.R."/>
            <person name="Kijpornyongpan T."/>
            <person name="Phillips-Mora W."/>
        </authorList>
    </citation>
    <scope>NUCLEOTIDE SEQUENCE [LARGE SCALE GENOMIC DNA]</scope>
    <source>
        <strain evidence="5 6">MCA 2952</strain>
    </source>
</reference>
<name>A0A0W0FGT9_MONRR</name>
<dbReference type="GO" id="GO:0005096">
    <property type="term" value="F:GTPase activator activity"/>
    <property type="evidence" value="ECO:0007669"/>
    <property type="project" value="UniProtKB-KW"/>
</dbReference>
<keyword evidence="2" id="KW-0175">Coiled coil</keyword>
<feature type="domain" description="Rab-GAP TBC" evidence="4">
    <location>
        <begin position="189"/>
        <end position="400"/>
    </location>
</feature>
<dbReference type="SMART" id="SM00164">
    <property type="entry name" value="TBC"/>
    <property type="match status" value="1"/>
</dbReference>
<accession>A0A0W0FGT9</accession>
<dbReference type="InterPro" id="IPR050302">
    <property type="entry name" value="Rab_GAP_TBC_domain"/>
</dbReference>
<feature type="compositionally biased region" description="Low complexity" evidence="3">
    <location>
        <begin position="9"/>
        <end position="26"/>
    </location>
</feature>
<organism evidence="5 6">
    <name type="scientific">Moniliophthora roreri</name>
    <name type="common">Frosty pod rot fungus</name>
    <name type="synonym">Monilia roreri</name>
    <dbReference type="NCBI Taxonomy" id="221103"/>
    <lineage>
        <taxon>Eukaryota</taxon>
        <taxon>Fungi</taxon>
        <taxon>Dikarya</taxon>
        <taxon>Basidiomycota</taxon>
        <taxon>Agaricomycotina</taxon>
        <taxon>Agaricomycetes</taxon>
        <taxon>Agaricomycetidae</taxon>
        <taxon>Agaricales</taxon>
        <taxon>Marasmiineae</taxon>
        <taxon>Marasmiaceae</taxon>
        <taxon>Moniliophthora</taxon>
    </lineage>
</organism>
<evidence type="ECO:0000259" key="4">
    <source>
        <dbReference type="PROSITE" id="PS50086"/>
    </source>
</evidence>
<keyword evidence="1" id="KW-0343">GTPase activation</keyword>
<sequence>MSVDEPTISSTVSTSDVKTSLDSLLSPSADNASFPPSARASLAVSELDEVALDDEPPFSPVALSTRDSARNSTGSKGHDRSDSTSSVKPILDLDLNSSQSHKKTASVSTVRSGNLSFMVTREDRKNNRVSVDGQHKLQAEFARLQKEREDEREDDTGAGTIDWGTFLGRYYPKFAAESPEELAKAIAKGIPDTLRGMMWQLMCVDAYIRKLHHYRRSSSRSASKDLELESTYLKLLKENSIHEKAILRDLGRTFPHHDFFTDGQGIGQENLYNVLKAYSLYDPQVGYCQGLPFVVAILLLNMPDEEAFSLLVRLMHVYDLRGHFLPEMPKLQLRLFQFDRLIEELLPVLHVHFLRQAIGTFPLEIVFRIYDNCLANGIEAIFGFSVALLHKNEDLLLKLKFDEILAFLNTKLFDRYRIEGEGDGDSSSKYRVDEFVNDAVSLRITPFMLDSYSHEYEEMMRQNNKHALEMDELRNSNRSLSAQVKNLETSLAQLNTEHVEVLNELVKCRLRNEEIESELVRYKLLYAEAMHENEDAQSSHRISINQMFNGLKRGSGNSSRSS</sequence>
<feature type="region of interest" description="Disordered" evidence="3">
    <location>
        <begin position="1"/>
        <end position="87"/>
    </location>
</feature>
<evidence type="ECO:0000313" key="6">
    <source>
        <dbReference type="Proteomes" id="UP000054988"/>
    </source>
</evidence>
<feature type="coiled-coil region" evidence="2">
    <location>
        <begin position="449"/>
        <end position="532"/>
    </location>
</feature>
<comment type="caution">
    <text evidence="5">The sequence shown here is derived from an EMBL/GenBank/DDBJ whole genome shotgun (WGS) entry which is preliminary data.</text>
</comment>
<dbReference type="PANTHER" id="PTHR47219">
    <property type="entry name" value="RAB GTPASE-ACTIVATING PROTEIN 1-LIKE"/>
    <property type="match status" value="1"/>
</dbReference>
<dbReference type="SUPFAM" id="SSF47923">
    <property type="entry name" value="Ypt/Rab-GAP domain of gyp1p"/>
    <property type="match status" value="2"/>
</dbReference>
<gene>
    <name evidence="5" type="ORF">WG66_11696</name>
</gene>
<dbReference type="Gene3D" id="1.10.8.270">
    <property type="entry name" value="putative rabgap domain of human tbc1 domain family member 14 like domains"/>
    <property type="match status" value="1"/>
</dbReference>
<dbReference type="PROSITE" id="PS50086">
    <property type="entry name" value="TBC_RABGAP"/>
    <property type="match status" value="1"/>
</dbReference>
<dbReference type="GO" id="GO:0031267">
    <property type="term" value="F:small GTPase binding"/>
    <property type="evidence" value="ECO:0007669"/>
    <property type="project" value="TreeGrafter"/>
</dbReference>
<dbReference type="FunFam" id="1.10.8.270:FF:000001">
    <property type="entry name" value="TBC1 domain family member 1"/>
    <property type="match status" value="1"/>
</dbReference>
<evidence type="ECO:0000313" key="5">
    <source>
        <dbReference type="EMBL" id="KTB35531.1"/>
    </source>
</evidence>
<dbReference type="Gene3D" id="1.10.472.80">
    <property type="entry name" value="Ypt/Rab-GAP domain of gyp1p, domain 3"/>
    <property type="match status" value="1"/>
</dbReference>
<dbReference type="EMBL" id="LATX01001986">
    <property type="protein sequence ID" value="KTB35531.1"/>
    <property type="molecule type" value="Genomic_DNA"/>
</dbReference>